<reference evidence="2" key="1">
    <citation type="journal article" date="2022" name="Syst. Appl. Microbiol.">
        <title>Natronocalculus amylovorans gen. nov., sp. nov., and Natranaeroarchaeum aerophilus sp. nov., dominant culturable amylolytic natronoarchaea from hypersaline soda lakes in southwestern Siberia.</title>
        <authorList>
            <person name="Sorokin D.Y."/>
            <person name="Elcheninov A.G."/>
            <person name="Khizhniak T.V."/>
            <person name="Koenen M."/>
            <person name="Bale N.J."/>
            <person name="Damste J.S.S."/>
            <person name="Kublanov I.V."/>
        </authorList>
    </citation>
    <scope>NUCLEOTIDE SEQUENCE</scope>
    <source>
        <strain evidence="2">AArc-St2</strain>
    </source>
</reference>
<dbReference type="EMBL" id="JAKRVX010000002">
    <property type="protein sequence ID" value="MCL9816806.1"/>
    <property type="molecule type" value="Genomic_DNA"/>
</dbReference>
<keyword evidence="3" id="KW-1185">Reference proteome</keyword>
<dbReference type="Proteomes" id="UP001203207">
    <property type="component" value="Unassembled WGS sequence"/>
</dbReference>
<organism evidence="2 3">
    <name type="scientific">Natronocalculus amylovorans</name>
    <dbReference type="NCBI Taxonomy" id="2917812"/>
    <lineage>
        <taxon>Archaea</taxon>
        <taxon>Methanobacteriati</taxon>
        <taxon>Methanobacteriota</taxon>
        <taxon>Stenosarchaea group</taxon>
        <taxon>Halobacteria</taxon>
        <taxon>Halobacteriales</taxon>
        <taxon>Haloferacaceae</taxon>
        <taxon>Natronocalculus</taxon>
    </lineage>
</organism>
<keyword evidence="1" id="KW-0472">Membrane</keyword>
<feature type="transmembrane region" description="Helical" evidence="1">
    <location>
        <begin position="12"/>
        <end position="35"/>
    </location>
</feature>
<gene>
    <name evidence="2" type="ORF">AArcSt2_07605</name>
</gene>
<reference evidence="2" key="2">
    <citation type="submission" date="2022-02" db="EMBL/GenBank/DDBJ databases">
        <authorList>
            <person name="Elcheninov A.G."/>
            <person name="Sorokin D.Y."/>
            <person name="Kublanov I.V."/>
        </authorList>
    </citation>
    <scope>NUCLEOTIDE SEQUENCE</scope>
    <source>
        <strain evidence="2">AArc-St2</strain>
    </source>
</reference>
<sequence length="75" mass="8468">MSRNRSDRYRTVGRMLLLSSLAIAAVALYYWAIYWTGERTVDELTQAYLYTFFVGVIVAIGVGSIRLANKGSQDK</sequence>
<evidence type="ECO:0000313" key="3">
    <source>
        <dbReference type="Proteomes" id="UP001203207"/>
    </source>
</evidence>
<evidence type="ECO:0000313" key="2">
    <source>
        <dbReference type="EMBL" id="MCL9816806.1"/>
    </source>
</evidence>
<evidence type="ECO:0000256" key="1">
    <source>
        <dbReference type="SAM" id="Phobius"/>
    </source>
</evidence>
<dbReference type="AlphaFoldDB" id="A0AAE3K893"/>
<accession>A0AAE3K893</accession>
<comment type="caution">
    <text evidence="2">The sequence shown here is derived from an EMBL/GenBank/DDBJ whole genome shotgun (WGS) entry which is preliminary data.</text>
</comment>
<name>A0AAE3K893_9EURY</name>
<dbReference type="RefSeq" id="WP_250583664.1">
    <property type="nucleotide sequence ID" value="NZ_JAKRVX010000002.1"/>
</dbReference>
<keyword evidence="1" id="KW-1133">Transmembrane helix</keyword>
<feature type="transmembrane region" description="Helical" evidence="1">
    <location>
        <begin position="47"/>
        <end position="68"/>
    </location>
</feature>
<proteinExistence type="predicted"/>
<protein>
    <submittedName>
        <fullName evidence="2">Uncharacterized protein</fullName>
    </submittedName>
</protein>
<keyword evidence="1" id="KW-0812">Transmembrane</keyword>